<organism evidence="2 3">
    <name type="scientific">Prevotella pectinovora</name>
    <dbReference type="NCBI Taxonomy" id="1602169"/>
    <lineage>
        <taxon>Bacteria</taxon>
        <taxon>Pseudomonadati</taxon>
        <taxon>Bacteroidota</taxon>
        <taxon>Bacteroidia</taxon>
        <taxon>Bacteroidales</taxon>
        <taxon>Prevotellaceae</taxon>
        <taxon>Prevotella</taxon>
    </lineage>
</organism>
<dbReference type="Proteomes" id="UP000032046">
    <property type="component" value="Unassembled WGS sequence"/>
</dbReference>
<accession>A0A0D0HDB0</accession>
<dbReference type="RefSeq" id="WP_042518894.1">
    <property type="nucleotide sequence ID" value="NZ_JXQK01000051.1"/>
</dbReference>
<comment type="caution">
    <text evidence="2">The sequence shown here is derived from an EMBL/GenBank/DDBJ whole genome shotgun (WGS) entry which is preliminary data.</text>
</comment>
<gene>
    <name evidence="2" type="ORF">ST44_05895</name>
</gene>
<sequence length="286" mass="32472">MKNGEFVTETFNGVNEFLSVIGKRSPNNVFKGNELSSEKSDCDFTMTSSYAESEELMAKGYKDGLNDLQKCKSLKVNRTTNIRKNIPQTGIVGYAPHVPNAIAGVPQSMIAQQKIEQRAKVLTIVYDIGASANVDAERFVSAGRHVLDLVQTLELQGYRVRVDIQHAFCTHKERAICRITVKNHRQPINPLKISYMLIHPSFCRRQGFRWLETVTELTNPDFASGYGRPLYWQVDSDGASTDQIREYLRQHRLLEKGTFFTNFYEAENHSADELVELMGIKKKSSK</sequence>
<feature type="domain" description="DUF7192" evidence="1">
    <location>
        <begin position="3"/>
        <end position="230"/>
    </location>
</feature>
<name>A0A0D0HDB0_9BACT</name>
<reference evidence="2 3" key="1">
    <citation type="submission" date="2015-01" db="EMBL/GenBank/DDBJ databases">
        <title>Comparative genomics of non-oral Prevotella species.</title>
        <authorList>
            <person name="Accetto T."/>
            <person name="Nograsek B."/>
            <person name="Avgustin G."/>
        </authorList>
    </citation>
    <scope>NUCLEOTIDE SEQUENCE [LARGE SCALE GENOMIC DNA]</scope>
    <source>
        <strain evidence="2 3">P5-119</strain>
    </source>
</reference>
<evidence type="ECO:0000313" key="3">
    <source>
        <dbReference type="Proteomes" id="UP000032046"/>
    </source>
</evidence>
<protein>
    <recommendedName>
        <fullName evidence="1">DUF7192 domain-containing protein</fullName>
    </recommendedName>
</protein>
<evidence type="ECO:0000313" key="2">
    <source>
        <dbReference type="EMBL" id="KIP62754.1"/>
    </source>
</evidence>
<proteinExistence type="predicted"/>
<dbReference type="InterPro" id="IPR055616">
    <property type="entry name" value="DUF7192"/>
</dbReference>
<dbReference type="AlphaFoldDB" id="A0A0D0HDB0"/>
<keyword evidence="3" id="KW-1185">Reference proteome</keyword>
<evidence type="ECO:0000259" key="1">
    <source>
        <dbReference type="Pfam" id="PF23822"/>
    </source>
</evidence>
<dbReference type="EMBL" id="JXQK01000051">
    <property type="protein sequence ID" value="KIP62754.1"/>
    <property type="molecule type" value="Genomic_DNA"/>
</dbReference>
<dbReference type="Pfam" id="PF23822">
    <property type="entry name" value="DUF7192"/>
    <property type="match status" value="1"/>
</dbReference>